<evidence type="ECO:0008006" key="4">
    <source>
        <dbReference type="Google" id="ProtNLM"/>
    </source>
</evidence>
<dbReference type="FunFam" id="3.10.310.10:FF:000005">
    <property type="entry name" value="Proline racemase"/>
    <property type="match status" value="1"/>
</dbReference>
<accession>A0AA38LYS1</accession>
<gene>
    <name evidence="2" type="ORF">Zmor_011809</name>
</gene>
<dbReference type="Proteomes" id="UP001168821">
    <property type="component" value="Unassembled WGS sequence"/>
</dbReference>
<reference evidence="2" key="1">
    <citation type="journal article" date="2023" name="G3 (Bethesda)">
        <title>Whole genome assemblies of Zophobas morio and Tenebrio molitor.</title>
        <authorList>
            <person name="Kaur S."/>
            <person name="Stinson S.A."/>
            <person name="diCenzo G.C."/>
        </authorList>
    </citation>
    <scope>NUCLEOTIDE SEQUENCE</scope>
    <source>
        <strain evidence="2">QUZm001</strain>
    </source>
</reference>
<dbReference type="PANTHER" id="PTHR33442">
    <property type="entry name" value="TRANS-3-HYDROXY-L-PROLINE DEHYDRATASE"/>
    <property type="match status" value="1"/>
</dbReference>
<sequence length="289" mass="31619">MNEPRGHNDMFGAIVVPPVNEGSDFGVLYTESAGCLNMCGHGTIGLTTVLIENGIVEPKFPQTVINLDTPAGKVIAKGNVDKEGNVESVSIENVPSFLYKENIEIDVPEVGHVKFDISFGGSFFILIDLAQLGITNEMKNVDELVDKGMKIMKYVNENVEMQHPELAHIKKADLVEFYEKPNDRHPNNYSNCVVFGVGQFDRSPCGTGTSAKVATLVARGELKMGEEFVYESIMGTKFIGKALSKTKVGDIDAIIPEITGKAYITGYSNYVIQPNDPFQEGFNPKLGEF</sequence>
<dbReference type="SUPFAM" id="SSF54506">
    <property type="entry name" value="Diaminopimelate epimerase-like"/>
    <property type="match status" value="1"/>
</dbReference>
<organism evidence="2 3">
    <name type="scientific">Zophobas morio</name>
    <dbReference type="NCBI Taxonomy" id="2755281"/>
    <lineage>
        <taxon>Eukaryota</taxon>
        <taxon>Metazoa</taxon>
        <taxon>Ecdysozoa</taxon>
        <taxon>Arthropoda</taxon>
        <taxon>Hexapoda</taxon>
        <taxon>Insecta</taxon>
        <taxon>Pterygota</taxon>
        <taxon>Neoptera</taxon>
        <taxon>Endopterygota</taxon>
        <taxon>Coleoptera</taxon>
        <taxon>Polyphaga</taxon>
        <taxon>Cucujiformia</taxon>
        <taxon>Tenebrionidae</taxon>
        <taxon>Zophobas</taxon>
    </lineage>
</organism>
<name>A0AA38LYS1_9CUCU</name>
<comment type="similarity">
    <text evidence="1">Belongs to the proline racemase family.</text>
</comment>
<dbReference type="EMBL" id="JALNTZ010003193">
    <property type="protein sequence ID" value="KAJ3616609.1"/>
    <property type="molecule type" value="Genomic_DNA"/>
</dbReference>
<dbReference type="Gene3D" id="3.10.310.10">
    <property type="entry name" value="Diaminopimelate Epimerase, Chain A, domain 1"/>
    <property type="match status" value="2"/>
</dbReference>
<dbReference type="InterPro" id="IPR008794">
    <property type="entry name" value="Pro_racemase_fam"/>
</dbReference>
<dbReference type="GO" id="GO:0047580">
    <property type="term" value="F:4-hydroxyproline epimerase activity"/>
    <property type="evidence" value="ECO:0007669"/>
    <property type="project" value="TreeGrafter"/>
</dbReference>
<dbReference type="Pfam" id="PF05544">
    <property type="entry name" value="Pro_racemase"/>
    <property type="match status" value="1"/>
</dbReference>
<proteinExistence type="inferred from homology"/>
<comment type="caution">
    <text evidence="2">The sequence shown here is derived from an EMBL/GenBank/DDBJ whole genome shotgun (WGS) entry which is preliminary data.</text>
</comment>
<evidence type="ECO:0000313" key="2">
    <source>
        <dbReference type="EMBL" id="KAJ3616609.1"/>
    </source>
</evidence>
<keyword evidence="3" id="KW-1185">Reference proteome</keyword>
<dbReference type="PIRSF" id="PIRSF029792">
    <property type="entry name" value="Pro_racemase"/>
    <property type="match status" value="1"/>
</dbReference>
<dbReference type="PANTHER" id="PTHR33442:SF5">
    <property type="entry name" value="BIFUNCTIONAL TRANS-3-HYDROXY-L-PROLINE DEHYDRATASE_2-EPIMERASE"/>
    <property type="match status" value="1"/>
</dbReference>
<evidence type="ECO:0000313" key="3">
    <source>
        <dbReference type="Proteomes" id="UP001168821"/>
    </source>
</evidence>
<dbReference type="SFLD" id="SFLDS00028">
    <property type="entry name" value="Proline_Racemase"/>
    <property type="match status" value="1"/>
</dbReference>
<evidence type="ECO:0000256" key="1">
    <source>
        <dbReference type="ARBA" id="ARBA00007529"/>
    </source>
</evidence>
<protein>
    <recommendedName>
        <fullName evidence="4">Proline racemase</fullName>
    </recommendedName>
</protein>
<dbReference type="AlphaFoldDB" id="A0AA38LYS1"/>